<keyword evidence="1" id="KW-0805">Transcription regulation</keyword>
<dbReference type="NCBIfam" id="TIGR02937">
    <property type="entry name" value="sigma70-ECF"/>
    <property type="match status" value="1"/>
</dbReference>
<organism evidence="5 6">
    <name type="scientific">Microcoleus anatoxicus PTRS2</name>
    <dbReference type="NCBI Taxonomy" id="2705321"/>
    <lineage>
        <taxon>Bacteria</taxon>
        <taxon>Bacillati</taxon>
        <taxon>Cyanobacteriota</taxon>
        <taxon>Cyanophyceae</taxon>
        <taxon>Oscillatoriophycideae</taxon>
        <taxon>Oscillatoriales</taxon>
        <taxon>Microcoleaceae</taxon>
        <taxon>Microcoleus</taxon>
        <taxon>Microcoleus anatoxicus</taxon>
    </lineage>
</organism>
<dbReference type="SUPFAM" id="SSF88659">
    <property type="entry name" value="Sigma3 and sigma4 domains of RNA polymerase sigma factors"/>
    <property type="match status" value="1"/>
</dbReference>
<evidence type="ECO:0000313" key="6">
    <source>
        <dbReference type="Proteomes" id="UP001384579"/>
    </source>
</evidence>
<dbReference type="RefSeq" id="WP_340519382.1">
    <property type="nucleotide sequence ID" value="NZ_JBBLXS010000049.1"/>
</dbReference>
<dbReference type="PANTHER" id="PTHR30385">
    <property type="entry name" value="SIGMA FACTOR F FLAGELLAR"/>
    <property type="match status" value="1"/>
</dbReference>
<evidence type="ECO:0000256" key="1">
    <source>
        <dbReference type="ARBA" id="ARBA00023015"/>
    </source>
</evidence>
<evidence type="ECO:0000256" key="4">
    <source>
        <dbReference type="ARBA" id="ARBA00023163"/>
    </source>
</evidence>
<sequence>MTKKIESEAIANEEFWAQYWLKATLKDSQTKSSAREHLSAYLEEACYWTAIKIYQQLAAYQLRRVDCFLMLREVVANPVKLFKNYDYKSSSVKTYSQFPLKSAVLDQVRKGRELDKYTWPALLRAVTKKRLKESLHKANLKEPEMSQCLLAWQCFRDKYVPTKAAGSKQLQPPDQRQMEAIANHYNQQYNPQEALSAQTIQKLLELCVQVIQDSSKTSFFSLEDCVSEPAFISEDPIEEQDAVESEYHQINQVLSKAFAALPEEAQTLLNLWYGLGMTQSDLALVLGISQQYQVSRTVGKHKQLLLKPLAEWSKETLQITLNSQQLGEMAKQLDGWLEEHCAAPFRKVLKAAIFQPSIHPEIQLLRLVFGQNLKPEQVANELQIKEADIKLRMNRVKQSLQSSLKSYVENTLQISLTPCKSVDKSTANFIELYLQKAPYATFPKN</sequence>
<dbReference type="Proteomes" id="UP001384579">
    <property type="component" value="Unassembled WGS sequence"/>
</dbReference>
<evidence type="ECO:0000313" key="5">
    <source>
        <dbReference type="EMBL" id="MEK0184410.1"/>
    </source>
</evidence>
<keyword evidence="4" id="KW-0804">Transcription</keyword>
<dbReference type="InterPro" id="IPR013324">
    <property type="entry name" value="RNA_pol_sigma_r3/r4-like"/>
</dbReference>
<protein>
    <submittedName>
        <fullName evidence="5">Sigma-70 family RNA polymerase sigma factor</fullName>
    </submittedName>
</protein>
<reference evidence="5 6" key="1">
    <citation type="journal article" date="2020" name="Harmful Algae">
        <title>Molecular and morphological characterization of a novel dihydroanatoxin-a producing Microcoleus species (cyanobacteria) from the Russian River, California, USA.</title>
        <authorList>
            <person name="Conklin K.Y."/>
            <person name="Stancheva R."/>
            <person name="Otten T.G."/>
            <person name="Fadness R."/>
            <person name="Boyer G.L."/>
            <person name="Read B."/>
            <person name="Zhang X."/>
            <person name="Sheath R.G."/>
        </authorList>
    </citation>
    <scope>NUCLEOTIDE SEQUENCE [LARGE SCALE GENOMIC DNA]</scope>
    <source>
        <strain evidence="5 6">PTRS2</strain>
    </source>
</reference>
<evidence type="ECO:0000256" key="3">
    <source>
        <dbReference type="ARBA" id="ARBA00023125"/>
    </source>
</evidence>
<proteinExistence type="predicted"/>
<dbReference type="InterPro" id="IPR014284">
    <property type="entry name" value="RNA_pol_sigma-70_dom"/>
</dbReference>
<dbReference type="Gene3D" id="1.20.140.160">
    <property type="match status" value="1"/>
</dbReference>
<keyword evidence="6" id="KW-1185">Reference proteome</keyword>
<dbReference type="EMBL" id="JBBLXS010000049">
    <property type="protein sequence ID" value="MEK0184410.1"/>
    <property type="molecule type" value="Genomic_DNA"/>
</dbReference>
<keyword evidence="2" id="KW-0731">Sigma factor</keyword>
<evidence type="ECO:0000256" key="2">
    <source>
        <dbReference type="ARBA" id="ARBA00023082"/>
    </source>
</evidence>
<gene>
    <name evidence="5" type="ORF">WMG39_06030</name>
</gene>
<dbReference type="PANTHER" id="PTHR30385:SF7">
    <property type="entry name" value="RNA POLYMERASE SIGMA FACTOR FLIA"/>
    <property type="match status" value="1"/>
</dbReference>
<accession>A0ABU8YJ44</accession>
<comment type="caution">
    <text evidence="5">The sequence shown here is derived from an EMBL/GenBank/DDBJ whole genome shotgun (WGS) entry which is preliminary data.</text>
</comment>
<keyword evidence="3" id="KW-0238">DNA-binding</keyword>
<name>A0ABU8YJ44_9CYAN</name>